<accession>A0A7X9FUB5</accession>
<dbReference type="InterPro" id="IPR050834">
    <property type="entry name" value="Glycosyltransf_2"/>
</dbReference>
<dbReference type="EMBL" id="JAAZON010000635">
    <property type="protein sequence ID" value="NMC64276.1"/>
    <property type="molecule type" value="Genomic_DNA"/>
</dbReference>
<dbReference type="PANTHER" id="PTHR43685">
    <property type="entry name" value="GLYCOSYLTRANSFERASE"/>
    <property type="match status" value="1"/>
</dbReference>
<keyword evidence="2" id="KW-0808">Transferase</keyword>
<proteinExistence type="predicted"/>
<dbReference type="Gene3D" id="3.90.550.10">
    <property type="entry name" value="Spore Coat Polysaccharide Biosynthesis Protein SpsA, Chain A"/>
    <property type="match status" value="1"/>
</dbReference>
<dbReference type="Proteomes" id="UP000524246">
    <property type="component" value="Unassembled WGS sequence"/>
</dbReference>
<sequence>FKLAADFELWARFSRYAQLHTVDGRIGGFRSHSEGQRSRSFLGDYKKECLSIIDRERALNLPDEPTFKNAPPILVLNSKRQEVTRAFTPKVFPRIQSNPGYPKASVVTVCKKEDLFLSQCIESVLSQNYPHLEFIVINCGNSDTNLKILNTYKEHLLIFDSPEELSRFEALEVGLNHCSGEMMTWLWPEDLHNEKALLFAAGILFRNKDIEWIVGHPSAVDDNGDIVYVDLLPAVYARRNWLQLNVVQPFIYQESMFWKRSLWEKSGALLNTRWKHAADFELFLRFSRYAEVQSVNFLLSSYRRNARSRYSNYPVEYLQEVVLIVEQERANCPLTPFDEKVPPVPIVELK</sequence>
<dbReference type="InterPro" id="IPR001173">
    <property type="entry name" value="Glyco_trans_2-like"/>
</dbReference>
<organism evidence="2 3">
    <name type="scientific">SAR324 cluster bacterium</name>
    <dbReference type="NCBI Taxonomy" id="2024889"/>
    <lineage>
        <taxon>Bacteria</taxon>
        <taxon>Deltaproteobacteria</taxon>
        <taxon>SAR324 cluster</taxon>
    </lineage>
</organism>
<evidence type="ECO:0000313" key="2">
    <source>
        <dbReference type="EMBL" id="NMC64276.1"/>
    </source>
</evidence>
<protein>
    <submittedName>
        <fullName evidence="2">Glycosyltransferase</fullName>
    </submittedName>
</protein>
<gene>
    <name evidence="2" type="ORF">GYA55_14020</name>
</gene>
<reference evidence="2 3" key="1">
    <citation type="journal article" date="2020" name="Biotechnol. Biofuels">
        <title>New insights from the biogas microbiome by comprehensive genome-resolved metagenomics of nearly 1600 species originating from multiple anaerobic digesters.</title>
        <authorList>
            <person name="Campanaro S."/>
            <person name="Treu L."/>
            <person name="Rodriguez-R L.M."/>
            <person name="Kovalovszki A."/>
            <person name="Ziels R.M."/>
            <person name="Maus I."/>
            <person name="Zhu X."/>
            <person name="Kougias P.G."/>
            <person name="Basile A."/>
            <person name="Luo G."/>
            <person name="Schluter A."/>
            <person name="Konstantinidis K.T."/>
            <person name="Angelidaki I."/>
        </authorList>
    </citation>
    <scope>NUCLEOTIDE SEQUENCE [LARGE SCALE GENOMIC DNA]</scope>
    <source>
        <strain evidence="2">AS27yjCOA_65</strain>
    </source>
</reference>
<evidence type="ECO:0000313" key="3">
    <source>
        <dbReference type="Proteomes" id="UP000524246"/>
    </source>
</evidence>
<dbReference type="PANTHER" id="PTHR43685:SF2">
    <property type="entry name" value="GLYCOSYLTRANSFERASE 2-LIKE DOMAIN-CONTAINING PROTEIN"/>
    <property type="match status" value="1"/>
</dbReference>
<feature type="non-terminal residue" evidence="2">
    <location>
        <position position="1"/>
    </location>
</feature>
<dbReference type="InterPro" id="IPR029044">
    <property type="entry name" value="Nucleotide-diphossugar_trans"/>
</dbReference>
<dbReference type="Pfam" id="PF00535">
    <property type="entry name" value="Glycos_transf_2"/>
    <property type="match status" value="1"/>
</dbReference>
<dbReference type="GO" id="GO:0016740">
    <property type="term" value="F:transferase activity"/>
    <property type="evidence" value="ECO:0007669"/>
    <property type="project" value="UniProtKB-KW"/>
</dbReference>
<name>A0A7X9FUB5_9DELT</name>
<evidence type="ECO:0000259" key="1">
    <source>
        <dbReference type="Pfam" id="PF00535"/>
    </source>
</evidence>
<comment type="caution">
    <text evidence="2">The sequence shown here is derived from an EMBL/GenBank/DDBJ whole genome shotgun (WGS) entry which is preliminary data.</text>
</comment>
<dbReference type="AlphaFoldDB" id="A0A7X9FUB5"/>
<feature type="domain" description="Glycosyltransferase 2-like" evidence="1">
    <location>
        <begin position="105"/>
        <end position="186"/>
    </location>
</feature>
<dbReference type="SUPFAM" id="SSF53448">
    <property type="entry name" value="Nucleotide-diphospho-sugar transferases"/>
    <property type="match status" value="1"/>
</dbReference>